<keyword evidence="3" id="KW-0285">Flavoprotein</keyword>
<sequence>MNVIEALNWRYAAKQMNGNKVPQDKLDNILEAIRLSASSIGLQPYTILNIENPELREKLQVAANNQPQITQSSNLLVFAAWTEVTEEKVDKYMSDIAVTRGIKVNDLAGFKQMAMGVANMPGDHSVWTAKQAYIALGTALIAAAEQEVDATPMEGFNGEMIDEILGLKAQGLKSVVLLPLGYRDEEKDMLSKAKKVRRSRKELVLDLV</sequence>
<feature type="domain" description="Nitroreductase" evidence="7">
    <location>
        <begin position="9"/>
        <end position="182"/>
    </location>
</feature>
<dbReference type="InterPro" id="IPR029479">
    <property type="entry name" value="Nitroreductase"/>
</dbReference>
<dbReference type="Gene3D" id="3.40.109.10">
    <property type="entry name" value="NADH Oxidase"/>
    <property type="match status" value="1"/>
</dbReference>
<proteinExistence type="inferred from homology"/>
<dbReference type="Pfam" id="PF00881">
    <property type="entry name" value="Nitroreductase"/>
    <property type="match status" value="1"/>
</dbReference>
<evidence type="ECO:0000256" key="6">
    <source>
        <dbReference type="ARBA" id="ARBA00023002"/>
    </source>
</evidence>
<comment type="cofactor">
    <cofactor evidence="1">
        <name>FMN</name>
        <dbReference type="ChEBI" id="CHEBI:58210"/>
    </cofactor>
</comment>
<keyword evidence="4" id="KW-0288">FMN</keyword>
<keyword evidence="9" id="KW-1185">Reference proteome</keyword>
<evidence type="ECO:0000256" key="1">
    <source>
        <dbReference type="ARBA" id="ARBA00001917"/>
    </source>
</evidence>
<dbReference type="AlphaFoldDB" id="G8R829"/>
<keyword evidence="6" id="KW-0560">Oxidoreductase</keyword>
<dbReference type="EMBL" id="CP003156">
    <property type="protein sequence ID" value="AEV31352.1"/>
    <property type="molecule type" value="Genomic_DNA"/>
</dbReference>
<dbReference type="CDD" id="cd02149">
    <property type="entry name" value="NfsB-like"/>
    <property type="match status" value="1"/>
</dbReference>
<dbReference type="PANTHER" id="PTHR43673">
    <property type="entry name" value="NAD(P)H NITROREDUCTASE YDGI-RELATED"/>
    <property type="match status" value="1"/>
</dbReference>
<evidence type="ECO:0000259" key="7">
    <source>
        <dbReference type="Pfam" id="PF00881"/>
    </source>
</evidence>
<evidence type="ECO:0000256" key="3">
    <source>
        <dbReference type="ARBA" id="ARBA00022630"/>
    </source>
</evidence>
<dbReference type="STRING" id="926562.Oweho_0331"/>
<dbReference type="OrthoDB" id="9809288at2"/>
<dbReference type="RefSeq" id="WP_014200713.1">
    <property type="nucleotide sequence ID" value="NC_016599.1"/>
</dbReference>
<evidence type="ECO:0000256" key="5">
    <source>
        <dbReference type="ARBA" id="ARBA00022857"/>
    </source>
</evidence>
<evidence type="ECO:0000256" key="2">
    <source>
        <dbReference type="ARBA" id="ARBA00007118"/>
    </source>
</evidence>
<organism evidence="8 9">
    <name type="scientific">Owenweeksia hongkongensis (strain DSM 17368 / CIP 108786 / JCM 12287 / NRRL B-23963 / UST20020801)</name>
    <dbReference type="NCBI Taxonomy" id="926562"/>
    <lineage>
        <taxon>Bacteria</taxon>
        <taxon>Pseudomonadati</taxon>
        <taxon>Bacteroidota</taxon>
        <taxon>Flavobacteriia</taxon>
        <taxon>Flavobacteriales</taxon>
        <taxon>Owenweeksiaceae</taxon>
        <taxon>Owenweeksia</taxon>
    </lineage>
</organism>
<protein>
    <submittedName>
        <fullName evidence="8">Nitroreductase</fullName>
    </submittedName>
</protein>
<evidence type="ECO:0000313" key="8">
    <source>
        <dbReference type="EMBL" id="AEV31352.1"/>
    </source>
</evidence>
<dbReference type="KEGG" id="oho:Oweho_0331"/>
<keyword evidence="5" id="KW-0521">NADP</keyword>
<reference evidence="8 9" key="1">
    <citation type="journal article" date="2012" name="Stand. Genomic Sci.">
        <title>Genome sequence of the orange-pigmented seawater bacterium Owenweeksia hongkongensis type strain (UST20020801(T)).</title>
        <authorList>
            <person name="Riedel T."/>
            <person name="Held B."/>
            <person name="Nolan M."/>
            <person name="Lucas S."/>
            <person name="Lapidus A."/>
            <person name="Tice H."/>
            <person name="Del Rio T.G."/>
            <person name="Cheng J.F."/>
            <person name="Han C."/>
            <person name="Tapia R."/>
            <person name="Goodwin L.A."/>
            <person name="Pitluck S."/>
            <person name="Liolios K."/>
            <person name="Mavromatis K."/>
            <person name="Pagani I."/>
            <person name="Ivanova N."/>
            <person name="Mikhailova N."/>
            <person name="Pati A."/>
            <person name="Chen A."/>
            <person name="Palaniappan K."/>
            <person name="Rohde M."/>
            <person name="Tindall B.J."/>
            <person name="Detter J.C."/>
            <person name="Goker M."/>
            <person name="Woyke T."/>
            <person name="Bristow J."/>
            <person name="Eisen J.A."/>
            <person name="Markowitz V."/>
            <person name="Hugenholtz P."/>
            <person name="Klenk H.P."/>
            <person name="Kyrpides N.C."/>
        </authorList>
    </citation>
    <scope>NUCLEOTIDE SEQUENCE</scope>
    <source>
        <strain evidence="9">DSM 17368 / JCM 12287 / NRRL B-23963</strain>
    </source>
</reference>
<comment type="similarity">
    <text evidence="2">Belongs to the nitroreductase family.</text>
</comment>
<evidence type="ECO:0000313" key="9">
    <source>
        <dbReference type="Proteomes" id="UP000005631"/>
    </source>
</evidence>
<dbReference type="GO" id="GO:0016491">
    <property type="term" value="F:oxidoreductase activity"/>
    <property type="evidence" value="ECO:0007669"/>
    <property type="project" value="UniProtKB-KW"/>
</dbReference>
<name>G8R829_OWEHD</name>
<dbReference type="InterPro" id="IPR033878">
    <property type="entry name" value="NfsB-like"/>
</dbReference>
<dbReference type="PANTHER" id="PTHR43673:SF2">
    <property type="entry name" value="NITROREDUCTASE"/>
    <property type="match status" value="1"/>
</dbReference>
<dbReference type="HOGENOM" id="CLU_070764_4_1_10"/>
<dbReference type="Proteomes" id="UP000005631">
    <property type="component" value="Chromosome"/>
</dbReference>
<evidence type="ECO:0000256" key="4">
    <source>
        <dbReference type="ARBA" id="ARBA00022643"/>
    </source>
</evidence>
<accession>G8R829</accession>
<dbReference type="SUPFAM" id="SSF55469">
    <property type="entry name" value="FMN-dependent nitroreductase-like"/>
    <property type="match status" value="1"/>
</dbReference>
<dbReference type="PATRIC" id="fig|926562.3.peg.337"/>
<dbReference type="InterPro" id="IPR000415">
    <property type="entry name" value="Nitroreductase-like"/>
</dbReference>
<gene>
    <name evidence="8" type="ordered locus">Oweho_0331</name>
</gene>
<dbReference type="eggNOG" id="COG0778">
    <property type="taxonomic scope" value="Bacteria"/>
</dbReference>